<dbReference type="AlphaFoldDB" id="A0A3M7R758"/>
<sequence length="118" mass="13337">MGSKVYDGDAAASVYMPVGANSVQTYNSNYLQSKYRQKGSYNKSLDVVFRRRWHALSQGKGNQLKQKPRVKVNDIFLHQVSSNIQNAHRQSKLSFYSSNGAYGNPNQTNEPTYNINDV</sequence>
<feature type="region of interest" description="Disordered" evidence="1">
    <location>
        <begin position="95"/>
        <end position="118"/>
    </location>
</feature>
<protein>
    <submittedName>
        <fullName evidence="2">Uncharacterized protein</fullName>
    </submittedName>
</protein>
<reference evidence="2 3" key="1">
    <citation type="journal article" date="2018" name="Sci. Rep.">
        <title>Genomic signatures of local adaptation to the degree of environmental predictability in rotifers.</title>
        <authorList>
            <person name="Franch-Gras L."/>
            <person name="Hahn C."/>
            <person name="Garcia-Roger E.M."/>
            <person name="Carmona M.J."/>
            <person name="Serra M."/>
            <person name="Gomez A."/>
        </authorList>
    </citation>
    <scope>NUCLEOTIDE SEQUENCE [LARGE SCALE GENOMIC DNA]</scope>
    <source>
        <strain evidence="2">HYR1</strain>
    </source>
</reference>
<accession>A0A3M7R758</accession>
<evidence type="ECO:0000256" key="1">
    <source>
        <dbReference type="SAM" id="MobiDB-lite"/>
    </source>
</evidence>
<organism evidence="2 3">
    <name type="scientific">Brachionus plicatilis</name>
    <name type="common">Marine rotifer</name>
    <name type="synonym">Brachionus muelleri</name>
    <dbReference type="NCBI Taxonomy" id="10195"/>
    <lineage>
        <taxon>Eukaryota</taxon>
        <taxon>Metazoa</taxon>
        <taxon>Spiralia</taxon>
        <taxon>Gnathifera</taxon>
        <taxon>Rotifera</taxon>
        <taxon>Eurotatoria</taxon>
        <taxon>Monogononta</taxon>
        <taxon>Pseudotrocha</taxon>
        <taxon>Ploima</taxon>
        <taxon>Brachionidae</taxon>
        <taxon>Brachionus</taxon>
    </lineage>
</organism>
<keyword evidence="3" id="KW-1185">Reference proteome</keyword>
<comment type="caution">
    <text evidence="2">The sequence shown here is derived from an EMBL/GenBank/DDBJ whole genome shotgun (WGS) entry which is preliminary data.</text>
</comment>
<proteinExistence type="predicted"/>
<evidence type="ECO:0000313" key="3">
    <source>
        <dbReference type="Proteomes" id="UP000276133"/>
    </source>
</evidence>
<evidence type="ECO:0000313" key="2">
    <source>
        <dbReference type="EMBL" id="RNA19366.1"/>
    </source>
</evidence>
<name>A0A3M7R758_BRAPC</name>
<dbReference type="EMBL" id="REGN01004063">
    <property type="protein sequence ID" value="RNA19366.1"/>
    <property type="molecule type" value="Genomic_DNA"/>
</dbReference>
<dbReference type="Proteomes" id="UP000276133">
    <property type="component" value="Unassembled WGS sequence"/>
</dbReference>
<gene>
    <name evidence="2" type="ORF">BpHYR1_053815</name>
</gene>